<dbReference type="EMBL" id="CP136897">
    <property type="protein sequence ID" value="WOL17276.1"/>
    <property type="molecule type" value="Genomic_DNA"/>
</dbReference>
<evidence type="ECO:0000313" key="2">
    <source>
        <dbReference type="Proteomes" id="UP001327560"/>
    </source>
</evidence>
<sequence>MEDGKRTRYYICKRGDDSIEHIFYDCIFASDYWRLVEKELGISYKHMKEWGEGKWLEEGKGYDKELVQFITDFIVVSMWALWKKRNGGSIKGVVKVCIKYFRILLIVSMNTNWSPGEGNEVWVELFCDAAWRNSNEASSGFVVFKDVKWFSVGVNNEIAMSPL</sequence>
<reference evidence="1 2" key="1">
    <citation type="submission" date="2023-10" db="EMBL/GenBank/DDBJ databases">
        <title>Chromosome-scale genome assembly provides insights into flower coloration mechanisms of Canna indica.</title>
        <authorList>
            <person name="Li C."/>
        </authorList>
    </citation>
    <scope>NUCLEOTIDE SEQUENCE [LARGE SCALE GENOMIC DNA]</scope>
    <source>
        <tissue evidence="1">Flower</tissue>
    </source>
</reference>
<accession>A0AAQ3L304</accession>
<dbReference type="Proteomes" id="UP001327560">
    <property type="component" value="Chromosome 8"/>
</dbReference>
<keyword evidence="2" id="KW-1185">Reference proteome</keyword>
<protein>
    <recommendedName>
        <fullName evidence="3">Reverse transcriptase zinc-binding domain-containing protein</fullName>
    </recommendedName>
</protein>
<name>A0AAQ3L304_9LILI</name>
<dbReference type="AlphaFoldDB" id="A0AAQ3L304"/>
<proteinExistence type="predicted"/>
<gene>
    <name evidence="1" type="ORF">Cni_G26065</name>
</gene>
<evidence type="ECO:0008006" key="3">
    <source>
        <dbReference type="Google" id="ProtNLM"/>
    </source>
</evidence>
<organism evidence="1 2">
    <name type="scientific">Canna indica</name>
    <name type="common">Indian-shot</name>
    <dbReference type="NCBI Taxonomy" id="4628"/>
    <lineage>
        <taxon>Eukaryota</taxon>
        <taxon>Viridiplantae</taxon>
        <taxon>Streptophyta</taxon>
        <taxon>Embryophyta</taxon>
        <taxon>Tracheophyta</taxon>
        <taxon>Spermatophyta</taxon>
        <taxon>Magnoliopsida</taxon>
        <taxon>Liliopsida</taxon>
        <taxon>Zingiberales</taxon>
        <taxon>Cannaceae</taxon>
        <taxon>Canna</taxon>
    </lineage>
</organism>
<evidence type="ECO:0000313" key="1">
    <source>
        <dbReference type="EMBL" id="WOL17276.1"/>
    </source>
</evidence>